<dbReference type="EMBL" id="FUZF01000022">
    <property type="protein sequence ID" value="SKC04627.1"/>
    <property type="molecule type" value="Genomic_DNA"/>
</dbReference>
<proteinExistence type="predicted"/>
<dbReference type="InterPro" id="IPR010496">
    <property type="entry name" value="AL/BT2_dom"/>
</dbReference>
<keyword evidence="3" id="KW-1185">Reference proteome</keyword>
<accession>A0A1T5G8A9</accession>
<sequence>MKGMFNLKKSTVLTGLLGVLYVGVVQAQVSDSKGWTNLFDGKTLTGWKSVGGNAPYTIEDGAIVGRMTKGTPNSFLITEAEYGNFILELDIKLEGDQTNSGVQTRSHIDPSANGGRGRVYGRQVEIDPTSRAWTGGIYDEARRGWLYPLDMNEKAKSAYKKDEFNHIRIEAIDDELRTWVNGIPTAFVIDTIDSKGFIGLQVHSIPEALDGKKVYFKNIKIQTQNLKPTAFPKEVFIVNLKPNNLSKAEKNAGFGLLFNGEDHTGWKSIKGDAFPKNGWEVKNGEIRVLKSDGGESTNGGDIVTKEQYTAFDFSFEFKLTPGANSGVKYFVTLKEKSTGSAIGPEFQILDDATHPDAKLGRDGNRTLASLYDLITSNKDGRARRPIGEWNRGRIVVTANNEVVHYLNGIKMLSYQRGSKEFKDLVAISKYKDWDRFGEASQGHILLQDHGDEVSFRNLKLKKLK</sequence>
<organism evidence="2 3">
    <name type="scientific">Sphingobacterium nematocida</name>
    <dbReference type="NCBI Taxonomy" id="1513896"/>
    <lineage>
        <taxon>Bacteria</taxon>
        <taxon>Pseudomonadati</taxon>
        <taxon>Bacteroidota</taxon>
        <taxon>Sphingobacteriia</taxon>
        <taxon>Sphingobacteriales</taxon>
        <taxon>Sphingobacteriaceae</taxon>
        <taxon>Sphingobacterium</taxon>
    </lineage>
</organism>
<gene>
    <name evidence="2" type="ORF">SAMN05660841_03856</name>
</gene>
<reference evidence="3" key="1">
    <citation type="submission" date="2017-02" db="EMBL/GenBank/DDBJ databases">
        <authorList>
            <person name="Varghese N."/>
            <person name="Submissions S."/>
        </authorList>
    </citation>
    <scope>NUCLEOTIDE SEQUENCE [LARGE SCALE GENOMIC DNA]</scope>
    <source>
        <strain evidence="3">DSM 24091</strain>
    </source>
</reference>
<dbReference type="STRING" id="1513896.SAMN05660841_03856"/>
<dbReference type="Proteomes" id="UP000190150">
    <property type="component" value="Unassembled WGS sequence"/>
</dbReference>
<dbReference type="GO" id="GO:0016787">
    <property type="term" value="F:hydrolase activity"/>
    <property type="evidence" value="ECO:0007669"/>
    <property type="project" value="InterPro"/>
</dbReference>
<dbReference type="Pfam" id="PF06439">
    <property type="entry name" value="3keto-disac_hyd"/>
    <property type="match status" value="2"/>
</dbReference>
<feature type="domain" description="3-keto-alpha-glucoside-1,2-lyase/3-keto-2-hydroxy-glucal hydratase" evidence="1">
    <location>
        <begin position="254"/>
        <end position="461"/>
    </location>
</feature>
<dbReference type="Gene3D" id="2.60.120.560">
    <property type="entry name" value="Exo-inulinase, domain 1"/>
    <property type="match status" value="2"/>
</dbReference>
<name>A0A1T5G8A9_9SPHI</name>
<feature type="domain" description="3-keto-alpha-glucoside-1,2-lyase/3-keto-2-hydroxy-glucal hydratase" evidence="1">
    <location>
        <begin position="34"/>
        <end position="222"/>
    </location>
</feature>
<dbReference type="AlphaFoldDB" id="A0A1T5G8A9"/>
<evidence type="ECO:0000313" key="2">
    <source>
        <dbReference type="EMBL" id="SKC04627.1"/>
    </source>
</evidence>
<dbReference type="RefSeq" id="WP_079645530.1">
    <property type="nucleotide sequence ID" value="NZ_FUZF01000022.1"/>
</dbReference>
<evidence type="ECO:0000259" key="1">
    <source>
        <dbReference type="Pfam" id="PF06439"/>
    </source>
</evidence>
<protein>
    <recommendedName>
        <fullName evidence="1">3-keto-alpha-glucoside-1,2-lyase/3-keto-2-hydroxy-glucal hydratase domain-containing protein</fullName>
    </recommendedName>
</protein>
<evidence type="ECO:0000313" key="3">
    <source>
        <dbReference type="Proteomes" id="UP000190150"/>
    </source>
</evidence>